<comment type="function">
    <text evidence="1">The SecYEG-SecDF-YajC-YidC holo-translocon (HTL) protein secretase/insertase is a supercomplex required for protein secretion, insertion of proteins into membranes, and assembly of membrane protein complexes. While the SecYEG complex is essential for assembly of a number of proteins and complexes, the SecDF-YajC-YidC subcomplex facilitates these functions.</text>
</comment>
<dbReference type="PANTHER" id="PTHR33909:SF1">
    <property type="entry name" value="SEC TRANSLOCON ACCESSORY COMPLEX SUBUNIT YAJC"/>
    <property type="match status" value="1"/>
</dbReference>
<evidence type="ECO:0000313" key="15">
    <source>
        <dbReference type="EMBL" id="CUH47842.1"/>
    </source>
</evidence>
<evidence type="ECO:0000313" key="16">
    <source>
        <dbReference type="Proteomes" id="UP000050783"/>
    </source>
</evidence>
<dbReference type="RefSeq" id="WP_058274044.1">
    <property type="nucleotide sequence ID" value="NZ_CANLTD010000008.1"/>
</dbReference>
<evidence type="ECO:0000256" key="6">
    <source>
        <dbReference type="ARBA" id="ARBA00022448"/>
    </source>
</evidence>
<dbReference type="SMART" id="SM01323">
    <property type="entry name" value="YajC"/>
    <property type="match status" value="1"/>
</dbReference>
<dbReference type="STRING" id="81569.RUM4293_02977"/>
<evidence type="ECO:0000313" key="14">
    <source>
        <dbReference type="EMBL" id="CUH44080.1"/>
    </source>
</evidence>
<keyword evidence="12 13" id="KW-0472">Membrane</keyword>
<keyword evidence="6" id="KW-0813">Transport</keyword>
<comment type="subunit">
    <text evidence="4">Part of the SecDF-YidC-YajC translocase complex. The SecDF-YidC-YajC translocase forms a supercomplex with SecYEG, called the holo-translocon (HTL).</text>
</comment>
<reference evidence="15 16" key="2">
    <citation type="submission" date="2015-09" db="EMBL/GenBank/DDBJ databases">
        <authorList>
            <consortium name="Swine Surveillance"/>
        </authorList>
    </citation>
    <scope>NUCLEOTIDE SEQUENCE [LARGE SCALE GENOMIC DNA]</scope>
    <source>
        <strain evidence="15 16">CECT 4292</strain>
        <strain evidence="14">CECT 4293</strain>
    </source>
</reference>
<evidence type="ECO:0000256" key="8">
    <source>
        <dbReference type="ARBA" id="ARBA00022692"/>
    </source>
</evidence>
<evidence type="ECO:0000256" key="9">
    <source>
        <dbReference type="ARBA" id="ARBA00022927"/>
    </source>
</evidence>
<evidence type="ECO:0000256" key="13">
    <source>
        <dbReference type="SAM" id="Phobius"/>
    </source>
</evidence>
<evidence type="ECO:0000256" key="10">
    <source>
        <dbReference type="ARBA" id="ARBA00022989"/>
    </source>
</evidence>
<keyword evidence="8 13" id="KW-0812">Transmembrane</keyword>
<gene>
    <name evidence="15" type="ORF">RUA4292_02018</name>
    <name evidence="14" type="ORF">RUM4293_02977</name>
</gene>
<evidence type="ECO:0000256" key="11">
    <source>
        <dbReference type="ARBA" id="ARBA00023010"/>
    </source>
</evidence>
<evidence type="ECO:0000256" key="7">
    <source>
        <dbReference type="ARBA" id="ARBA00022475"/>
    </source>
</evidence>
<evidence type="ECO:0000256" key="1">
    <source>
        <dbReference type="ARBA" id="ARBA00002061"/>
    </source>
</evidence>
<dbReference type="AlphaFoldDB" id="A0A0P1EEI7"/>
<keyword evidence="9" id="KW-0653">Protein transport</keyword>
<evidence type="ECO:0000256" key="5">
    <source>
        <dbReference type="ARBA" id="ARBA00014962"/>
    </source>
</evidence>
<keyword evidence="7" id="KW-1003">Cell membrane</keyword>
<proteinExistence type="inferred from homology"/>
<dbReference type="EMBL" id="CYPU01000039">
    <property type="protein sequence ID" value="CUH47842.1"/>
    <property type="molecule type" value="Genomic_DNA"/>
</dbReference>
<sequence length="95" mass="10520">MEGGAIAQFLPLILIFAIMYFLLIRPQQKKMKQHQAMVEAVRRGDQVVTQGGMIGKVSKVKEGDNEIEVEIAEGVKVRVVKSTIAQVLNKTEPAK</sequence>
<dbReference type="GO" id="GO:0015031">
    <property type="term" value="P:protein transport"/>
    <property type="evidence" value="ECO:0007669"/>
    <property type="project" value="UniProtKB-KW"/>
</dbReference>
<dbReference type="NCBIfam" id="TIGR00739">
    <property type="entry name" value="yajC"/>
    <property type="match status" value="1"/>
</dbReference>
<comment type="subcellular location">
    <subcellularLocation>
        <location evidence="2">Cell membrane</location>
        <topology evidence="2">Single-pass membrane protein</topology>
    </subcellularLocation>
</comment>
<keyword evidence="10 13" id="KW-1133">Transmembrane helix</keyword>
<evidence type="ECO:0000256" key="12">
    <source>
        <dbReference type="ARBA" id="ARBA00023136"/>
    </source>
</evidence>
<evidence type="ECO:0000313" key="17">
    <source>
        <dbReference type="Proteomes" id="UP000050786"/>
    </source>
</evidence>
<keyword evidence="11" id="KW-0811">Translocation</keyword>
<accession>A0A0P1EEI7</accession>
<evidence type="ECO:0000256" key="2">
    <source>
        <dbReference type="ARBA" id="ARBA00004162"/>
    </source>
</evidence>
<comment type="similarity">
    <text evidence="3">Belongs to the YajC family.</text>
</comment>
<dbReference type="InterPro" id="IPR003849">
    <property type="entry name" value="Preprotein_translocase_YajC"/>
</dbReference>
<keyword evidence="17" id="KW-1185">Reference proteome</keyword>
<feature type="transmembrane region" description="Helical" evidence="13">
    <location>
        <begin position="6"/>
        <end position="24"/>
    </location>
</feature>
<dbReference type="Proteomes" id="UP000050786">
    <property type="component" value="Unassembled WGS sequence"/>
</dbReference>
<dbReference type="PANTHER" id="PTHR33909">
    <property type="entry name" value="SEC TRANSLOCON ACCESSORY COMPLEX SUBUNIT YAJC"/>
    <property type="match status" value="1"/>
</dbReference>
<dbReference type="EMBL" id="CYPS01000043">
    <property type="protein sequence ID" value="CUH44080.1"/>
    <property type="molecule type" value="Genomic_DNA"/>
</dbReference>
<protein>
    <recommendedName>
        <fullName evidence="5">Sec translocon accessory complex subunit YajC</fullName>
    </recommendedName>
</protein>
<dbReference type="Pfam" id="PF02699">
    <property type="entry name" value="YajC"/>
    <property type="match status" value="1"/>
</dbReference>
<dbReference type="PRINTS" id="PR01853">
    <property type="entry name" value="YAJCTRNLCASE"/>
</dbReference>
<organism evidence="15 16">
    <name type="scientific">Ruegeria atlantica</name>
    <dbReference type="NCBI Taxonomy" id="81569"/>
    <lineage>
        <taxon>Bacteria</taxon>
        <taxon>Pseudomonadati</taxon>
        <taxon>Pseudomonadota</taxon>
        <taxon>Alphaproteobacteria</taxon>
        <taxon>Rhodobacterales</taxon>
        <taxon>Roseobacteraceae</taxon>
        <taxon>Ruegeria</taxon>
    </lineage>
</organism>
<evidence type="ECO:0000256" key="4">
    <source>
        <dbReference type="ARBA" id="ARBA00011718"/>
    </source>
</evidence>
<name>A0A0P1EEI7_9RHOB</name>
<dbReference type="GO" id="GO:0005886">
    <property type="term" value="C:plasma membrane"/>
    <property type="evidence" value="ECO:0007669"/>
    <property type="project" value="UniProtKB-SubCell"/>
</dbReference>
<evidence type="ECO:0000256" key="3">
    <source>
        <dbReference type="ARBA" id="ARBA00006742"/>
    </source>
</evidence>
<reference evidence="17" key="1">
    <citation type="submission" date="2015-09" db="EMBL/GenBank/DDBJ databases">
        <authorList>
            <person name="Rodrigo-Torres L."/>
            <person name="Arahal D.R."/>
        </authorList>
    </citation>
    <scope>NUCLEOTIDE SEQUENCE [LARGE SCALE GENOMIC DNA]</scope>
    <source>
        <strain evidence="17">CECT 4293</strain>
    </source>
</reference>
<dbReference type="OrthoDB" id="9811406at2"/>
<dbReference type="Proteomes" id="UP000050783">
    <property type="component" value="Unassembled WGS sequence"/>
</dbReference>
<dbReference type="GeneID" id="55493238"/>